<feature type="region of interest" description="Disordered" evidence="1">
    <location>
        <begin position="101"/>
        <end position="167"/>
    </location>
</feature>
<dbReference type="AlphaFoldDB" id="A0A061R445"/>
<feature type="non-terminal residue" evidence="2">
    <location>
        <position position="1"/>
    </location>
</feature>
<organism evidence="2">
    <name type="scientific">Tetraselmis sp. GSL018</name>
    <dbReference type="NCBI Taxonomy" id="582737"/>
    <lineage>
        <taxon>Eukaryota</taxon>
        <taxon>Viridiplantae</taxon>
        <taxon>Chlorophyta</taxon>
        <taxon>core chlorophytes</taxon>
        <taxon>Chlorodendrophyceae</taxon>
        <taxon>Chlorodendrales</taxon>
        <taxon>Chlorodendraceae</taxon>
        <taxon>Tetraselmis</taxon>
    </lineage>
</organism>
<accession>A0A061R445</accession>
<name>A0A061R445_9CHLO</name>
<feature type="region of interest" description="Disordered" evidence="1">
    <location>
        <begin position="1"/>
        <end position="30"/>
    </location>
</feature>
<protein>
    <submittedName>
        <fullName evidence="2">Uncharacterized protein</fullName>
    </submittedName>
</protein>
<evidence type="ECO:0000256" key="1">
    <source>
        <dbReference type="SAM" id="MobiDB-lite"/>
    </source>
</evidence>
<feature type="compositionally biased region" description="Basic and acidic residues" evidence="1">
    <location>
        <begin position="158"/>
        <end position="167"/>
    </location>
</feature>
<feature type="compositionally biased region" description="Low complexity" evidence="1">
    <location>
        <begin position="146"/>
        <end position="157"/>
    </location>
</feature>
<reference evidence="2" key="1">
    <citation type="submission" date="2014-05" db="EMBL/GenBank/DDBJ databases">
        <title>The transcriptome of the halophilic microalga Tetraselmis sp. GSL018 isolated from the Great Salt Lake, Utah.</title>
        <authorList>
            <person name="Jinkerson R.E."/>
            <person name="D'Adamo S."/>
            <person name="Posewitz M.C."/>
        </authorList>
    </citation>
    <scope>NUCLEOTIDE SEQUENCE</scope>
    <source>
        <strain evidence="2">GSL018</strain>
    </source>
</reference>
<sequence length="167" mass="17861">QGKGASTNVLGGQGSGEGLSLGPGSPQFQEPLVAGHRHRLNLNNQADEMERRQGEGWFGLGWEGRRGTIHNASRRHRARAPARVSVESRIAICPARRGRALGRNGCKANLPNEADQQERQKGHPGLETAPAPSFQEGHQRERLQVDAAAADGGSSAEAAEHEEAGRE</sequence>
<evidence type="ECO:0000313" key="2">
    <source>
        <dbReference type="EMBL" id="JAC66748.1"/>
    </source>
</evidence>
<gene>
    <name evidence="2" type="ORF">TSPGSL018_12895</name>
</gene>
<dbReference type="EMBL" id="GBEZ01019865">
    <property type="protein sequence ID" value="JAC66748.1"/>
    <property type="molecule type" value="Transcribed_RNA"/>
</dbReference>
<feature type="compositionally biased region" description="Gly residues" evidence="1">
    <location>
        <begin position="11"/>
        <end position="21"/>
    </location>
</feature>
<proteinExistence type="predicted"/>